<organism evidence="2 3">
    <name type="scientific">Diaporthe helianthi</name>
    <dbReference type="NCBI Taxonomy" id="158607"/>
    <lineage>
        <taxon>Eukaryota</taxon>
        <taxon>Fungi</taxon>
        <taxon>Dikarya</taxon>
        <taxon>Ascomycota</taxon>
        <taxon>Pezizomycotina</taxon>
        <taxon>Sordariomycetes</taxon>
        <taxon>Sordariomycetidae</taxon>
        <taxon>Diaporthales</taxon>
        <taxon>Diaporthaceae</taxon>
        <taxon>Diaporthe</taxon>
    </lineage>
</organism>
<protein>
    <recommendedName>
        <fullName evidence="1">Protein kinase domain-containing protein</fullName>
    </recommendedName>
</protein>
<evidence type="ECO:0000259" key="1">
    <source>
        <dbReference type="PROSITE" id="PS50011"/>
    </source>
</evidence>
<accession>A0A2P5HVH7</accession>
<proteinExistence type="predicted"/>
<dbReference type="GO" id="GO:0005524">
    <property type="term" value="F:ATP binding"/>
    <property type="evidence" value="ECO:0007669"/>
    <property type="project" value="InterPro"/>
</dbReference>
<sequence length="328" mass="36377">MPGTHVNMSPKNAHNFDDTIELLAQSMTAEDEDVADALQDEALDVISSVAGSLDQDVGAPANSIQIPKPVLLHNLLFPKTSSYRLEEVAGKLAIVPIRRDESYGPINDEDHDKKNAEVGSETQINSSLPSYLPQQVEVVDRLAYGGGIVCLAQVDGYKMFCKARQDGLRDYSLKREIDCLHKISQAFRGSKVPIPKLLGYVRHPRSGAILGLLREWIPSKYNLRDLELAGFPDFPKEIRQKAGRQIKEAVEMLHRVGVIWGDAKPSNVVIDLNNDAWLVDFGGGWSESWVDENLQNTVEGDQQGVMRILEFLGVDTSPSPYDMCRLPV</sequence>
<keyword evidence="3" id="KW-1185">Reference proteome</keyword>
<dbReference type="SUPFAM" id="SSF56112">
    <property type="entry name" value="Protein kinase-like (PK-like)"/>
    <property type="match status" value="1"/>
</dbReference>
<evidence type="ECO:0000313" key="3">
    <source>
        <dbReference type="Proteomes" id="UP000094444"/>
    </source>
</evidence>
<dbReference type="OrthoDB" id="4062651at2759"/>
<dbReference type="EMBL" id="MAVT02000658">
    <property type="protein sequence ID" value="POS74261.1"/>
    <property type="molecule type" value="Genomic_DNA"/>
</dbReference>
<feature type="domain" description="Protein kinase" evidence="1">
    <location>
        <begin position="136"/>
        <end position="328"/>
    </location>
</feature>
<dbReference type="InParanoid" id="A0A2P5HVH7"/>
<dbReference type="GO" id="GO:0004672">
    <property type="term" value="F:protein kinase activity"/>
    <property type="evidence" value="ECO:0007669"/>
    <property type="project" value="InterPro"/>
</dbReference>
<dbReference type="PROSITE" id="PS50011">
    <property type="entry name" value="PROTEIN_KINASE_DOM"/>
    <property type="match status" value="1"/>
</dbReference>
<dbReference type="Gene3D" id="1.10.510.10">
    <property type="entry name" value="Transferase(Phosphotransferase) domain 1"/>
    <property type="match status" value="1"/>
</dbReference>
<gene>
    <name evidence="2" type="ORF">DHEL01_v207339</name>
</gene>
<name>A0A2P5HVH7_DIAHE</name>
<dbReference type="InterPro" id="IPR000719">
    <property type="entry name" value="Prot_kinase_dom"/>
</dbReference>
<dbReference type="Proteomes" id="UP000094444">
    <property type="component" value="Unassembled WGS sequence"/>
</dbReference>
<evidence type="ECO:0000313" key="2">
    <source>
        <dbReference type="EMBL" id="POS74261.1"/>
    </source>
</evidence>
<dbReference type="InterPro" id="IPR011009">
    <property type="entry name" value="Kinase-like_dom_sf"/>
</dbReference>
<reference evidence="2" key="1">
    <citation type="submission" date="2017-09" db="EMBL/GenBank/DDBJ databases">
        <title>Polyketide synthases of a Diaporthe helianthi virulent isolate.</title>
        <authorList>
            <person name="Baroncelli R."/>
        </authorList>
    </citation>
    <scope>NUCLEOTIDE SEQUENCE [LARGE SCALE GENOMIC DNA]</scope>
    <source>
        <strain evidence="2">7/96</strain>
    </source>
</reference>
<comment type="caution">
    <text evidence="2">The sequence shown here is derived from an EMBL/GenBank/DDBJ whole genome shotgun (WGS) entry which is preliminary data.</text>
</comment>
<dbReference type="AlphaFoldDB" id="A0A2P5HVH7"/>